<dbReference type="NCBIfam" id="NF033573">
    <property type="entry name" value="transpos_IS200"/>
    <property type="match status" value="1"/>
</dbReference>
<dbReference type="Pfam" id="PF01797">
    <property type="entry name" value="Y1_Tnp"/>
    <property type="match status" value="1"/>
</dbReference>
<dbReference type="STRING" id="592015.HMPREF1705_04568"/>
<dbReference type="SUPFAM" id="SSF143422">
    <property type="entry name" value="Transposase IS200-like"/>
    <property type="match status" value="1"/>
</dbReference>
<dbReference type="Proteomes" id="UP000005273">
    <property type="component" value="Unassembled WGS sequence"/>
</dbReference>
<dbReference type="eggNOG" id="COG1943">
    <property type="taxonomic scope" value="Bacteria"/>
</dbReference>
<evidence type="ECO:0000259" key="1">
    <source>
        <dbReference type="SMART" id="SM01321"/>
    </source>
</evidence>
<proteinExistence type="predicted"/>
<reference evidence="3" key="1">
    <citation type="submission" date="2012-09" db="EMBL/GenBank/DDBJ databases">
        <authorList>
            <person name="Weinstock G."/>
            <person name="Sodergren E."/>
            <person name="Clifton S."/>
            <person name="Fulton L."/>
            <person name="Fulton B."/>
            <person name="Courtney L."/>
            <person name="Fronick C."/>
            <person name="Harrison M."/>
            <person name="Strong C."/>
            <person name="Farmer C."/>
            <person name="Delehaunty K."/>
            <person name="Markovic C."/>
            <person name="Hall O."/>
            <person name="Minx P."/>
            <person name="Tomlinson C."/>
            <person name="Mitreva M."/>
            <person name="Nelson J."/>
            <person name="Hou S."/>
            <person name="Wollam A."/>
            <person name="Pepin K.H."/>
            <person name="Johnson M."/>
            <person name="Bhonagiri V."/>
            <person name="Nash W.E."/>
            <person name="Suruliraj S."/>
            <person name="Warren W."/>
            <person name="Chinwalla A."/>
            <person name="Mardis E.R."/>
            <person name="Wilson R.K."/>
        </authorList>
    </citation>
    <scope>NUCLEOTIDE SEQUENCE [LARGE SCALE GENOMIC DNA]</scope>
    <source>
        <strain evidence="3">OS1</strain>
    </source>
</reference>
<organism evidence="2 3">
    <name type="scientific">Acetomicrobium hydrogeniformans ATCC BAA-1850</name>
    <dbReference type="NCBI Taxonomy" id="592015"/>
    <lineage>
        <taxon>Bacteria</taxon>
        <taxon>Thermotogati</taxon>
        <taxon>Synergistota</taxon>
        <taxon>Synergistia</taxon>
        <taxon>Synergistales</taxon>
        <taxon>Acetomicrobiaceae</taxon>
        <taxon>Acetomicrobium</taxon>
    </lineage>
</organism>
<name>A0A0T5XAF1_9BACT</name>
<dbReference type="AlphaFoldDB" id="A0A0T5XAF1"/>
<accession>A0A0T5XAF1</accession>
<dbReference type="InterPro" id="IPR002686">
    <property type="entry name" value="Transposase_17"/>
</dbReference>
<dbReference type="Gene3D" id="3.30.70.1290">
    <property type="entry name" value="Transposase IS200-like"/>
    <property type="match status" value="1"/>
</dbReference>
<sequence>MNGKRWKRSTTTVYNISYHLIWCPKYRRKVLVDDVAKRLEKLLLQKAHEIELEIVQMEIMPDHVHLFVKTTPTNSPHFIVQQLKGYTSRILRQEFPSLKSRLPSMWTRSYYCESVGHISEETIRKYIEKQKNK</sequence>
<dbReference type="EMBL" id="ACJX03000001">
    <property type="protein sequence ID" value="KRT35296.1"/>
    <property type="molecule type" value="Genomic_DNA"/>
</dbReference>
<evidence type="ECO:0000313" key="2">
    <source>
        <dbReference type="EMBL" id="KRT35296.1"/>
    </source>
</evidence>
<protein>
    <submittedName>
        <fullName evidence="2">Transposase-like protein</fullName>
    </submittedName>
</protein>
<dbReference type="SMART" id="SM01321">
    <property type="entry name" value="Y1_Tnp"/>
    <property type="match status" value="1"/>
</dbReference>
<dbReference type="GO" id="GO:0003677">
    <property type="term" value="F:DNA binding"/>
    <property type="evidence" value="ECO:0007669"/>
    <property type="project" value="InterPro"/>
</dbReference>
<feature type="domain" description="Transposase IS200-like" evidence="1">
    <location>
        <begin position="13"/>
        <end position="130"/>
    </location>
</feature>
<comment type="caution">
    <text evidence="2">The sequence shown here is derived from an EMBL/GenBank/DDBJ whole genome shotgun (WGS) entry which is preliminary data.</text>
</comment>
<keyword evidence="3" id="KW-1185">Reference proteome</keyword>
<dbReference type="GO" id="GO:0006313">
    <property type="term" value="P:DNA transposition"/>
    <property type="evidence" value="ECO:0007669"/>
    <property type="project" value="InterPro"/>
</dbReference>
<dbReference type="OrthoDB" id="9797997at2"/>
<dbReference type="PANTHER" id="PTHR33360">
    <property type="entry name" value="TRANSPOSASE FOR INSERTION SEQUENCE ELEMENT IS200"/>
    <property type="match status" value="1"/>
</dbReference>
<dbReference type="InterPro" id="IPR036515">
    <property type="entry name" value="Transposase_17_sf"/>
</dbReference>
<evidence type="ECO:0000313" key="3">
    <source>
        <dbReference type="Proteomes" id="UP000005273"/>
    </source>
</evidence>
<gene>
    <name evidence="2" type="ORF">HMPREF1705_04568</name>
</gene>
<dbReference type="PANTHER" id="PTHR33360:SF2">
    <property type="entry name" value="TRANSPOSASE FOR INSERTION SEQUENCE ELEMENT IS200"/>
    <property type="match status" value="1"/>
</dbReference>
<dbReference type="GO" id="GO:0004803">
    <property type="term" value="F:transposase activity"/>
    <property type="evidence" value="ECO:0007669"/>
    <property type="project" value="InterPro"/>
</dbReference>
<dbReference type="RefSeq" id="WP_009202067.1">
    <property type="nucleotide sequence ID" value="NZ_ACJX03000001.1"/>
</dbReference>